<dbReference type="InterPro" id="IPR036457">
    <property type="entry name" value="PPM-type-like_dom_sf"/>
</dbReference>
<protein>
    <submittedName>
        <fullName evidence="2">Protein phosphatase</fullName>
    </submittedName>
</protein>
<dbReference type="Pfam" id="PF13672">
    <property type="entry name" value="PP2C_2"/>
    <property type="match status" value="1"/>
</dbReference>
<comment type="caution">
    <text evidence="2">The sequence shown here is derived from an EMBL/GenBank/DDBJ whole genome shotgun (WGS) entry which is preliminary data.</text>
</comment>
<organism evidence="2 3">
    <name type="scientific">Rhodobacter viridis</name>
    <dbReference type="NCBI Taxonomy" id="1054202"/>
    <lineage>
        <taxon>Bacteria</taxon>
        <taxon>Pseudomonadati</taxon>
        <taxon>Pseudomonadota</taxon>
        <taxon>Alphaproteobacteria</taxon>
        <taxon>Rhodobacterales</taxon>
        <taxon>Rhodobacter group</taxon>
        <taxon>Rhodobacter</taxon>
    </lineage>
</organism>
<evidence type="ECO:0000313" key="2">
    <source>
        <dbReference type="EMBL" id="PYF09887.1"/>
    </source>
</evidence>
<dbReference type="CDD" id="cd00143">
    <property type="entry name" value="PP2Cc"/>
    <property type="match status" value="1"/>
</dbReference>
<proteinExistence type="predicted"/>
<dbReference type="AlphaFoldDB" id="A0A318TYI0"/>
<evidence type="ECO:0000259" key="1">
    <source>
        <dbReference type="PROSITE" id="PS51746"/>
    </source>
</evidence>
<feature type="domain" description="PPM-type phosphatase" evidence="1">
    <location>
        <begin position="10"/>
        <end position="241"/>
    </location>
</feature>
<dbReference type="SUPFAM" id="SSF81606">
    <property type="entry name" value="PP2C-like"/>
    <property type="match status" value="1"/>
</dbReference>
<name>A0A318TYI0_9RHOB</name>
<dbReference type="PANTHER" id="PTHR47992">
    <property type="entry name" value="PROTEIN PHOSPHATASE"/>
    <property type="match status" value="1"/>
</dbReference>
<dbReference type="InterPro" id="IPR001932">
    <property type="entry name" value="PPM-type_phosphatase-like_dom"/>
</dbReference>
<dbReference type="SMART" id="SM00332">
    <property type="entry name" value="PP2Cc"/>
    <property type="match status" value="1"/>
</dbReference>
<dbReference type="InterPro" id="IPR015655">
    <property type="entry name" value="PP2C"/>
</dbReference>
<keyword evidence="3" id="KW-1185">Reference proteome</keyword>
<gene>
    <name evidence="2" type="ORF">C8J30_10619</name>
</gene>
<dbReference type="PROSITE" id="PS51746">
    <property type="entry name" value="PPM_2"/>
    <property type="match status" value="1"/>
</dbReference>
<dbReference type="Gene3D" id="3.60.40.10">
    <property type="entry name" value="PPM-type phosphatase domain"/>
    <property type="match status" value="1"/>
</dbReference>
<dbReference type="EMBL" id="QJTK01000006">
    <property type="protein sequence ID" value="PYF09887.1"/>
    <property type="molecule type" value="Genomic_DNA"/>
</dbReference>
<reference evidence="2 3" key="1">
    <citation type="submission" date="2018-06" db="EMBL/GenBank/DDBJ databases">
        <title>Genomic Encyclopedia of Type Strains, Phase III (KMG-III): the genomes of soil and plant-associated and newly described type strains.</title>
        <authorList>
            <person name="Whitman W."/>
        </authorList>
    </citation>
    <scope>NUCLEOTIDE SEQUENCE [LARGE SCALE GENOMIC DNA]</scope>
    <source>
        <strain evidence="2 3">JA737</strain>
    </source>
</reference>
<dbReference type="OrthoDB" id="9801841at2"/>
<evidence type="ECO:0000313" key="3">
    <source>
        <dbReference type="Proteomes" id="UP000247727"/>
    </source>
</evidence>
<dbReference type="Proteomes" id="UP000247727">
    <property type="component" value="Unassembled WGS sequence"/>
</dbReference>
<dbReference type="GO" id="GO:0004722">
    <property type="term" value="F:protein serine/threonine phosphatase activity"/>
    <property type="evidence" value="ECO:0007669"/>
    <property type="project" value="InterPro"/>
</dbReference>
<accession>A0A318TYI0</accession>
<dbReference type="SMART" id="SM00331">
    <property type="entry name" value="PP2C_SIG"/>
    <property type="match status" value="1"/>
</dbReference>
<dbReference type="RefSeq" id="WP_110805592.1">
    <property type="nucleotide sequence ID" value="NZ_QJTK01000006.1"/>
</dbReference>
<sequence>MPETDLFLFDCGASSNTGLVRAHNEDSYLVRPELGLWVVADGMGGHAAGDFASQTIVADLAEVGVPGSLDDLQARVFARLGQSTQAIRARARQLGTTVGATLVALLLHEDGFACLWAGDSRAYLLRAGKLFRLTEDHTEVQALLNAGAITPDEARYWPRRNVITRAIGVTDLPECERMGGPLEPGDLFLLCSDGLTGLVEDAEIERIAAEPVPAQVICDALVALTLDRGAHDNVTVVTVRLHPAPAPVFD</sequence>